<reference evidence="5 6" key="1">
    <citation type="submission" date="2015-09" db="EMBL/GenBank/DDBJ databases">
        <authorList>
            <consortium name="Pathogen Informatics"/>
        </authorList>
    </citation>
    <scope>NUCLEOTIDE SEQUENCE [LARGE SCALE GENOMIC DNA]</scope>
    <source>
        <strain evidence="5 6">2789STDY5834942</strain>
    </source>
</reference>
<keyword evidence="1" id="KW-0479">Metal-binding</keyword>
<gene>
    <name evidence="5" type="ORF">ERS852554_02795</name>
</gene>
<dbReference type="GO" id="GO:0046872">
    <property type="term" value="F:metal ion binding"/>
    <property type="evidence" value="ECO:0007669"/>
    <property type="project" value="UniProtKB-KW"/>
</dbReference>
<name>A0A174TDX6_BACUN</name>
<organism evidence="5 6">
    <name type="scientific">Bacteroides uniformis</name>
    <dbReference type="NCBI Taxonomy" id="820"/>
    <lineage>
        <taxon>Bacteria</taxon>
        <taxon>Pseudomonadati</taxon>
        <taxon>Bacteroidota</taxon>
        <taxon>Bacteroidia</taxon>
        <taxon>Bacteroidales</taxon>
        <taxon>Bacteroidaceae</taxon>
        <taxon>Bacteroides</taxon>
    </lineage>
</organism>
<dbReference type="SUPFAM" id="SSF54862">
    <property type="entry name" value="4Fe-4S ferredoxins"/>
    <property type="match status" value="1"/>
</dbReference>
<dbReference type="RefSeq" id="WP_081030710.1">
    <property type="nucleotide sequence ID" value="NZ_CZBF01000004.1"/>
</dbReference>
<keyword evidence="2" id="KW-0408">Iron</keyword>
<sequence length="367" mass="41380">MNNINNVHNCVGCLSCVDRCPKHCIHISNDSLGHIHTHAEETQCINCGLCVKSCPAIQKPDYRKPDKAYALWRKDDTLRRQSSSGGLAAVLSERMIAEGGIVYGCAFEKPFSIKHIRCSSADELEKLKSSKYVQSNLAGIHSQIANDLKNGKKVLFIGTPCQVATVALYTKKFGTNLFTVDVICHGVPSIQLFKSSLPTDIVECNIDKLTFRDDTAYRLKIYKSGKIIYKRELHIDLYMKGFFKAIFCRDSCHECKYTRSERVSDLTIGDFWGVDKSQIHTNTDYGLSLALVNSEKGHAMLRNIVSEVNMVERPMEEAIAGNKQLRFPMKKTWRSKIFKTLYPICGFKCSAVCSMPDIVLKNMIIRK</sequence>
<dbReference type="PROSITE" id="PS51379">
    <property type="entry name" value="4FE4S_FER_2"/>
    <property type="match status" value="2"/>
</dbReference>
<feature type="domain" description="4Fe-4S ferredoxin-type" evidence="4">
    <location>
        <begin position="1"/>
        <end position="30"/>
    </location>
</feature>
<proteinExistence type="predicted"/>
<dbReference type="InterPro" id="IPR017896">
    <property type="entry name" value="4Fe4S_Fe-S-bd"/>
</dbReference>
<dbReference type="Pfam" id="PF04432">
    <property type="entry name" value="FrhB_FdhB_C"/>
    <property type="match status" value="1"/>
</dbReference>
<evidence type="ECO:0000259" key="4">
    <source>
        <dbReference type="PROSITE" id="PS51379"/>
    </source>
</evidence>
<feature type="domain" description="4Fe-4S ferredoxin-type" evidence="4">
    <location>
        <begin position="35"/>
        <end position="65"/>
    </location>
</feature>
<dbReference type="InterPro" id="IPR007525">
    <property type="entry name" value="FrhB_FdhB_C"/>
</dbReference>
<dbReference type="AlphaFoldDB" id="A0A174TDX6"/>
<protein>
    <submittedName>
        <fullName evidence="5">F420H2-dehydrogenase subunit beta</fullName>
    </submittedName>
</protein>
<dbReference type="GO" id="GO:0051536">
    <property type="term" value="F:iron-sulfur cluster binding"/>
    <property type="evidence" value="ECO:0007669"/>
    <property type="project" value="UniProtKB-KW"/>
</dbReference>
<evidence type="ECO:0000313" key="6">
    <source>
        <dbReference type="Proteomes" id="UP000095788"/>
    </source>
</evidence>
<dbReference type="Gene3D" id="3.30.70.20">
    <property type="match status" value="1"/>
</dbReference>
<evidence type="ECO:0000256" key="2">
    <source>
        <dbReference type="ARBA" id="ARBA00023004"/>
    </source>
</evidence>
<dbReference type="EMBL" id="CZBF01000004">
    <property type="protein sequence ID" value="CUQ05520.1"/>
    <property type="molecule type" value="Genomic_DNA"/>
</dbReference>
<dbReference type="InterPro" id="IPR052977">
    <property type="entry name" value="Polyferredoxin-like_ET"/>
</dbReference>
<evidence type="ECO:0000256" key="1">
    <source>
        <dbReference type="ARBA" id="ARBA00022723"/>
    </source>
</evidence>
<dbReference type="PANTHER" id="PTHR43193:SF2">
    <property type="entry name" value="POLYFERREDOXIN PROTEIN FWDF"/>
    <property type="match status" value="1"/>
</dbReference>
<dbReference type="Proteomes" id="UP000095788">
    <property type="component" value="Unassembled WGS sequence"/>
</dbReference>
<keyword evidence="3" id="KW-0411">Iron-sulfur</keyword>
<dbReference type="Pfam" id="PF12838">
    <property type="entry name" value="Fer4_7"/>
    <property type="match status" value="1"/>
</dbReference>
<evidence type="ECO:0000313" key="5">
    <source>
        <dbReference type="EMBL" id="CUQ05520.1"/>
    </source>
</evidence>
<dbReference type="InterPro" id="IPR017900">
    <property type="entry name" value="4Fe4S_Fe_S_CS"/>
</dbReference>
<dbReference type="PANTHER" id="PTHR43193">
    <property type="match status" value="1"/>
</dbReference>
<dbReference type="PROSITE" id="PS00198">
    <property type="entry name" value="4FE4S_FER_1"/>
    <property type="match status" value="2"/>
</dbReference>
<evidence type="ECO:0000256" key="3">
    <source>
        <dbReference type="ARBA" id="ARBA00023014"/>
    </source>
</evidence>
<accession>A0A174TDX6</accession>